<protein>
    <recommendedName>
        <fullName evidence="3">Fucose-specific lectin</fullName>
    </recommendedName>
</protein>
<dbReference type="EMBL" id="ONZP01000361">
    <property type="protein sequence ID" value="SPJ82404.1"/>
    <property type="molecule type" value="Genomic_DNA"/>
</dbReference>
<dbReference type="Proteomes" id="UP001187734">
    <property type="component" value="Unassembled WGS sequence"/>
</dbReference>
<comment type="caution">
    <text evidence="1">The sequence shown here is derived from an EMBL/GenBank/DDBJ whole genome shotgun (WGS) entry which is preliminary data.</text>
</comment>
<evidence type="ECO:0000313" key="1">
    <source>
        <dbReference type="EMBL" id="SPJ82404.1"/>
    </source>
</evidence>
<dbReference type="SUPFAM" id="SSF89372">
    <property type="entry name" value="Fucose-specific lectin"/>
    <property type="match status" value="1"/>
</dbReference>
<evidence type="ECO:0000313" key="2">
    <source>
        <dbReference type="Proteomes" id="UP001187734"/>
    </source>
</evidence>
<name>A0AAE8MGT4_9HYPO</name>
<organism evidence="1 2">
    <name type="scientific">Fusarium torulosum</name>
    <dbReference type="NCBI Taxonomy" id="33205"/>
    <lineage>
        <taxon>Eukaryota</taxon>
        <taxon>Fungi</taxon>
        <taxon>Dikarya</taxon>
        <taxon>Ascomycota</taxon>
        <taxon>Pezizomycotina</taxon>
        <taxon>Sordariomycetes</taxon>
        <taxon>Hypocreomycetidae</taxon>
        <taxon>Hypocreales</taxon>
        <taxon>Nectriaceae</taxon>
        <taxon>Fusarium</taxon>
    </lineage>
</organism>
<accession>A0AAE8MGT4</accession>
<keyword evidence="2" id="KW-1185">Reference proteome</keyword>
<dbReference type="Gene3D" id="2.120.10.70">
    <property type="entry name" value="Fucose-specific lectin"/>
    <property type="match status" value="1"/>
</dbReference>
<proteinExistence type="predicted"/>
<dbReference type="AlphaFoldDB" id="A0AAE8MGT4"/>
<evidence type="ECO:0008006" key="3">
    <source>
        <dbReference type="Google" id="ProtNLM"/>
    </source>
</evidence>
<sequence>MTSAYTTLWKPGASQKLFIFAVSKNSYLTLREFDTSVPNNTQFGPATDPTSVPSTGLIIPDSSIAAISYGGLTRVFGFIATKASDGTDLTSLYQLSPVWQAVKAGTSKTKSTAAVAGKIKGGEAGYVYYINLTGNVIEQSLTWKSPYTVQNSPLHKATYLAASLTDKGGRFIAYQLATKYIEVYDVSGKHQCSQLSGTGNAKESTPLAIVSYSKVEDNKSYINVYWQQKDTDKLWRSQSVDNGSNWTDKILDDADSPDGSSISAIYDEVAQKVVLTYRYSAVDIKCWDDEVV</sequence>
<reference evidence="1" key="1">
    <citation type="submission" date="2018-03" db="EMBL/GenBank/DDBJ databases">
        <authorList>
            <person name="Guldener U."/>
        </authorList>
    </citation>
    <scope>NUCLEOTIDE SEQUENCE</scope>
</reference>
<gene>
    <name evidence="1" type="ORF">FTOL_09809</name>
</gene>